<comment type="caution">
    <text evidence="1">The sequence shown here is derived from an EMBL/GenBank/DDBJ whole genome shotgun (WGS) entry which is preliminary data.</text>
</comment>
<organism evidence="1 2">
    <name type="scientific">Beauveria bassiana</name>
    <name type="common">White muscardine disease fungus</name>
    <name type="synonym">Tritirachium shiotae</name>
    <dbReference type="NCBI Taxonomy" id="176275"/>
    <lineage>
        <taxon>Eukaryota</taxon>
        <taxon>Fungi</taxon>
        <taxon>Dikarya</taxon>
        <taxon>Ascomycota</taxon>
        <taxon>Pezizomycotina</taxon>
        <taxon>Sordariomycetes</taxon>
        <taxon>Hypocreomycetidae</taxon>
        <taxon>Hypocreales</taxon>
        <taxon>Cordycipitaceae</taxon>
        <taxon>Beauveria</taxon>
    </lineage>
</organism>
<evidence type="ECO:0000313" key="2">
    <source>
        <dbReference type="Proteomes" id="UP000237441"/>
    </source>
</evidence>
<dbReference type="OrthoDB" id="10433776at2759"/>
<protein>
    <submittedName>
        <fullName evidence="1">Uncharacterized protein</fullName>
    </submittedName>
</protein>
<evidence type="ECO:0000313" key="1">
    <source>
        <dbReference type="EMBL" id="PQK18038.1"/>
    </source>
</evidence>
<name>A0A2S7YPH2_BEABA</name>
<dbReference type="Proteomes" id="UP000237441">
    <property type="component" value="Unassembled WGS sequence"/>
</dbReference>
<sequence>MIRFELPGVNFQPQVIREPLMPNNANNGHVTWPEAISALYTWQIILAVFTEAGGLDARSLANETLGRLTNRNQCLPILMKFHCSIGSIPLENGTIRADALCLSQEVVEIIRDWKRLKWPKADKVVLREALMHLRRAIHETARRHEVSVKTWYLSDEEKCWELYVFIRDLSISEERYGELSAGLAAIRLGNVPH</sequence>
<dbReference type="AlphaFoldDB" id="A0A2S7YPH2"/>
<dbReference type="EMBL" id="JRHA01000010">
    <property type="protein sequence ID" value="PQK18038.1"/>
    <property type="molecule type" value="Genomic_DNA"/>
</dbReference>
<proteinExistence type="predicted"/>
<gene>
    <name evidence="1" type="ORF">BB8028_0010g00288</name>
</gene>
<accession>A0A2S7YPH2</accession>
<reference evidence="1 2" key="1">
    <citation type="submission" date="2016-07" db="EMBL/GenBank/DDBJ databases">
        <title>Comparative genomics of the entomopathogenic fungus Beauveria bassiana.</title>
        <authorList>
            <person name="Valero Jimenez C.A."/>
            <person name="Zwaan B.J."/>
            <person name="Van Kan J.A."/>
            <person name="Takken W."/>
            <person name="Debets A.J."/>
            <person name="Schoustra S.E."/>
            <person name="Koenraadt C.J."/>
        </authorList>
    </citation>
    <scope>NUCLEOTIDE SEQUENCE [LARGE SCALE GENOMIC DNA]</scope>
    <source>
        <strain evidence="1 2">ARSEF 8028</strain>
    </source>
</reference>